<dbReference type="EMBL" id="BNAF01000005">
    <property type="protein sequence ID" value="GHE32923.1"/>
    <property type="molecule type" value="Genomic_DNA"/>
</dbReference>
<proteinExistence type="predicted"/>
<gene>
    <name evidence="1" type="ORF">GCM10017764_14910</name>
</gene>
<dbReference type="Pfam" id="PF10604">
    <property type="entry name" value="Polyketide_cyc2"/>
    <property type="match status" value="1"/>
</dbReference>
<organism evidence="1 2">
    <name type="scientific">Sphingobacterium griseoflavum</name>
    <dbReference type="NCBI Taxonomy" id="1474952"/>
    <lineage>
        <taxon>Bacteria</taxon>
        <taxon>Pseudomonadati</taxon>
        <taxon>Bacteroidota</taxon>
        <taxon>Sphingobacteriia</taxon>
        <taxon>Sphingobacteriales</taxon>
        <taxon>Sphingobacteriaceae</taxon>
        <taxon>Sphingobacterium</taxon>
    </lineage>
</organism>
<sequence length="162" mass="18573">MQTIRLQTFIKAKAELVFDLSRDIDLHRQSAAGTNETAVAGKTEGLLALGETVTWRAKHFGLFHRLTVQITEMERPLRFTDVMLKGPFKSMQHQHLFSDVDNGTWMYDVFSFEAPFGYLGRFVELLFLRSYMTAFLKKRNEILKAVAESMALSSDDLYSPNN</sequence>
<reference evidence="2" key="1">
    <citation type="journal article" date="2019" name="Int. J. Syst. Evol. Microbiol.">
        <title>The Global Catalogue of Microorganisms (GCM) 10K type strain sequencing project: providing services to taxonomists for standard genome sequencing and annotation.</title>
        <authorList>
            <consortium name="The Broad Institute Genomics Platform"/>
            <consortium name="The Broad Institute Genome Sequencing Center for Infectious Disease"/>
            <person name="Wu L."/>
            <person name="Ma J."/>
        </authorList>
    </citation>
    <scope>NUCLEOTIDE SEQUENCE [LARGE SCALE GENOMIC DNA]</scope>
    <source>
        <strain evidence="2">CGMCC 1.12966</strain>
    </source>
</reference>
<dbReference type="Proteomes" id="UP000620550">
    <property type="component" value="Unassembled WGS sequence"/>
</dbReference>
<evidence type="ECO:0000313" key="1">
    <source>
        <dbReference type="EMBL" id="GHE32923.1"/>
    </source>
</evidence>
<name>A0ABQ3HYS9_9SPHI</name>
<keyword evidence="2" id="KW-1185">Reference proteome</keyword>
<accession>A0ABQ3HYS9</accession>
<dbReference type="RefSeq" id="WP_189626024.1">
    <property type="nucleotide sequence ID" value="NZ_BNAF01000005.1"/>
</dbReference>
<comment type="caution">
    <text evidence="1">The sequence shown here is derived from an EMBL/GenBank/DDBJ whole genome shotgun (WGS) entry which is preliminary data.</text>
</comment>
<dbReference type="InterPro" id="IPR023393">
    <property type="entry name" value="START-like_dom_sf"/>
</dbReference>
<evidence type="ECO:0000313" key="2">
    <source>
        <dbReference type="Proteomes" id="UP000620550"/>
    </source>
</evidence>
<dbReference type="Gene3D" id="3.30.530.20">
    <property type="match status" value="1"/>
</dbReference>
<dbReference type="CDD" id="cd07820">
    <property type="entry name" value="SRPBCC_3"/>
    <property type="match status" value="1"/>
</dbReference>
<protein>
    <recommendedName>
        <fullName evidence="3">Cell division protein</fullName>
    </recommendedName>
</protein>
<dbReference type="InterPro" id="IPR019587">
    <property type="entry name" value="Polyketide_cyclase/dehydratase"/>
</dbReference>
<evidence type="ECO:0008006" key="3">
    <source>
        <dbReference type="Google" id="ProtNLM"/>
    </source>
</evidence>
<dbReference type="SUPFAM" id="SSF55961">
    <property type="entry name" value="Bet v1-like"/>
    <property type="match status" value="1"/>
</dbReference>